<dbReference type="Pfam" id="PF23343">
    <property type="entry name" value="REP_ORF2-G2P"/>
    <property type="match status" value="1"/>
</dbReference>
<sequence>MDNQETLLQYPSSSFLADVRKHTATETITEKEITRIKVNNPNVKRRIVVGNLNKETVKFDPEIPLYLTNNRTIQQLYNDKKICKLIIEAKIRRRGEYSVVRSEPTSFCRSMKTAKVRIKENGIIRDVKFYRMFCNSWNCPTCCKRKANMVRREIIEVSGLNNLYYHLVFTLDGTKIPYEYKNSELNDTHKYITKIFNHFLTLLRREKRDYVKKKTGQIKHFDYSQLEKELKYIWIIEFQKDTKNAHMHILLNQFLPIEVIRDLWMHVGGGVEMFIERVKTVKGLSIYVTKYISKGLNGVDGSNISLDCGFKYYERRYAISNSCERKPKNSIIRLFDILPTFDLKAKFLVKQGLDWIVNELNNVTDEEVVEVSFDT</sequence>
<name>A0A7X9E7B5_UNCKA</name>
<organism evidence="2 3">
    <name type="scientific">candidate division WWE3 bacterium</name>
    <dbReference type="NCBI Taxonomy" id="2053526"/>
    <lineage>
        <taxon>Bacteria</taxon>
        <taxon>Katanobacteria</taxon>
    </lineage>
</organism>
<accession>A0A7X9E7B5</accession>
<gene>
    <name evidence="2" type="ORF">GYA37_03270</name>
</gene>
<evidence type="ECO:0000313" key="2">
    <source>
        <dbReference type="EMBL" id="NMB91840.1"/>
    </source>
</evidence>
<dbReference type="AlphaFoldDB" id="A0A7X9E7B5"/>
<comment type="caution">
    <text evidence="2">The sequence shown here is derived from an EMBL/GenBank/DDBJ whole genome shotgun (WGS) entry which is preliminary data.</text>
</comment>
<feature type="domain" description="Replication-associated protein ORF2/G2P" evidence="1">
    <location>
        <begin position="198"/>
        <end position="295"/>
    </location>
</feature>
<proteinExistence type="predicted"/>
<evidence type="ECO:0000259" key="1">
    <source>
        <dbReference type="Pfam" id="PF23343"/>
    </source>
</evidence>
<dbReference type="EMBL" id="JAAZNV010000011">
    <property type="protein sequence ID" value="NMB91840.1"/>
    <property type="molecule type" value="Genomic_DNA"/>
</dbReference>
<dbReference type="InterPro" id="IPR056906">
    <property type="entry name" value="ORF2/G2P_dom"/>
</dbReference>
<evidence type="ECO:0000313" key="3">
    <source>
        <dbReference type="Proteomes" id="UP000590542"/>
    </source>
</evidence>
<dbReference type="Proteomes" id="UP000590542">
    <property type="component" value="Unassembled WGS sequence"/>
</dbReference>
<protein>
    <recommendedName>
        <fullName evidence="1">Replication-associated protein ORF2/G2P domain-containing protein</fullName>
    </recommendedName>
</protein>
<reference evidence="2 3" key="1">
    <citation type="journal article" date="2020" name="Biotechnol. Biofuels">
        <title>New insights from the biogas microbiome by comprehensive genome-resolved metagenomics of nearly 1600 species originating from multiple anaerobic digesters.</title>
        <authorList>
            <person name="Campanaro S."/>
            <person name="Treu L."/>
            <person name="Rodriguez-R L.M."/>
            <person name="Kovalovszki A."/>
            <person name="Ziels R.M."/>
            <person name="Maus I."/>
            <person name="Zhu X."/>
            <person name="Kougias P.G."/>
            <person name="Basile A."/>
            <person name="Luo G."/>
            <person name="Schluter A."/>
            <person name="Konstantinidis K.T."/>
            <person name="Angelidaki I."/>
        </authorList>
    </citation>
    <scope>NUCLEOTIDE SEQUENCE [LARGE SCALE GENOMIC DNA]</scope>
    <source>
        <strain evidence="2">AS27yjCOA_202</strain>
    </source>
</reference>